<proteinExistence type="predicted"/>
<sequence>MNQKRKHLIVTGEKRNEEDYPSFKDVDSSWEEMKQEVLDKKKKAKKSAEKDEKAASTTINEKKDNEQHL</sequence>
<accession>A0AAF3J2B1</accession>
<organism evidence="2 3">
    <name type="scientific">Mesorhabditis belari</name>
    <dbReference type="NCBI Taxonomy" id="2138241"/>
    <lineage>
        <taxon>Eukaryota</taxon>
        <taxon>Metazoa</taxon>
        <taxon>Ecdysozoa</taxon>
        <taxon>Nematoda</taxon>
        <taxon>Chromadorea</taxon>
        <taxon>Rhabditida</taxon>
        <taxon>Rhabditina</taxon>
        <taxon>Rhabditomorpha</taxon>
        <taxon>Rhabditoidea</taxon>
        <taxon>Rhabditidae</taxon>
        <taxon>Mesorhabditinae</taxon>
        <taxon>Mesorhabditis</taxon>
    </lineage>
</organism>
<dbReference type="WBParaSite" id="MBELARI_LOCUS11807">
    <property type="protein sequence ID" value="MBELARI_LOCUS11807"/>
    <property type="gene ID" value="MBELARI_LOCUS11807"/>
</dbReference>
<evidence type="ECO:0000313" key="2">
    <source>
        <dbReference type="Proteomes" id="UP000887575"/>
    </source>
</evidence>
<evidence type="ECO:0000313" key="3">
    <source>
        <dbReference type="WBParaSite" id="MBELARI_LOCUS11807"/>
    </source>
</evidence>
<reference evidence="3" key="1">
    <citation type="submission" date="2024-02" db="UniProtKB">
        <authorList>
            <consortium name="WormBaseParasite"/>
        </authorList>
    </citation>
    <scope>IDENTIFICATION</scope>
</reference>
<evidence type="ECO:0000256" key="1">
    <source>
        <dbReference type="SAM" id="MobiDB-lite"/>
    </source>
</evidence>
<feature type="compositionally biased region" description="Basic and acidic residues" evidence="1">
    <location>
        <begin position="12"/>
        <end position="39"/>
    </location>
</feature>
<feature type="compositionally biased region" description="Basic and acidic residues" evidence="1">
    <location>
        <begin position="46"/>
        <end position="69"/>
    </location>
</feature>
<protein>
    <submittedName>
        <fullName evidence="3">Uncharacterized protein</fullName>
    </submittedName>
</protein>
<feature type="region of interest" description="Disordered" evidence="1">
    <location>
        <begin position="1"/>
        <end position="69"/>
    </location>
</feature>
<name>A0AAF3J2B1_9BILA</name>
<keyword evidence="2" id="KW-1185">Reference proteome</keyword>
<dbReference type="Proteomes" id="UP000887575">
    <property type="component" value="Unassembled WGS sequence"/>
</dbReference>
<dbReference type="AlphaFoldDB" id="A0AAF3J2B1"/>